<dbReference type="RefSeq" id="XP_009531027.1">
    <property type="nucleotide sequence ID" value="XM_009532732.1"/>
</dbReference>
<feature type="compositionally biased region" description="Low complexity" evidence="1">
    <location>
        <begin position="21"/>
        <end position="34"/>
    </location>
</feature>
<reference evidence="2 3" key="1">
    <citation type="journal article" date="2006" name="Science">
        <title>Phytophthora genome sequences uncover evolutionary origins and mechanisms of pathogenesis.</title>
        <authorList>
            <person name="Tyler B.M."/>
            <person name="Tripathy S."/>
            <person name="Zhang X."/>
            <person name="Dehal P."/>
            <person name="Jiang R.H."/>
            <person name="Aerts A."/>
            <person name="Arredondo F.D."/>
            <person name="Baxter L."/>
            <person name="Bensasson D."/>
            <person name="Beynon J.L."/>
            <person name="Chapman J."/>
            <person name="Damasceno C.M."/>
            <person name="Dorrance A.E."/>
            <person name="Dou D."/>
            <person name="Dickerman A.W."/>
            <person name="Dubchak I.L."/>
            <person name="Garbelotto M."/>
            <person name="Gijzen M."/>
            <person name="Gordon S.G."/>
            <person name="Govers F."/>
            <person name="Grunwald N.J."/>
            <person name="Huang W."/>
            <person name="Ivors K.L."/>
            <person name="Jones R.W."/>
            <person name="Kamoun S."/>
            <person name="Krampis K."/>
            <person name="Lamour K.H."/>
            <person name="Lee M.K."/>
            <person name="McDonald W.H."/>
            <person name="Medina M."/>
            <person name="Meijer H.J."/>
            <person name="Nordberg E.K."/>
            <person name="Maclean D.J."/>
            <person name="Ospina-Giraldo M.D."/>
            <person name="Morris P.F."/>
            <person name="Phuntumart V."/>
            <person name="Putnam N.H."/>
            <person name="Rash S."/>
            <person name="Rose J.K."/>
            <person name="Sakihama Y."/>
            <person name="Salamov A.A."/>
            <person name="Savidor A."/>
            <person name="Scheuring C.F."/>
            <person name="Smith B.M."/>
            <person name="Sobral B.W."/>
            <person name="Terry A."/>
            <person name="Torto-Alalibo T.A."/>
            <person name="Win J."/>
            <person name="Xu Z."/>
            <person name="Zhang H."/>
            <person name="Grigoriev I.V."/>
            <person name="Rokhsar D.S."/>
            <person name="Boore J.L."/>
        </authorList>
    </citation>
    <scope>NUCLEOTIDE SEQUENCE [LARGE SCALE GENOMIC DNA]</scope>
    <source>
        <strain evidence="2 3">P6497</strain>
    </source>
</reference>
<sequence length="346" mass="37812">LELLALKAELQSSLARLGLEPVSSDSSSSSVQDVAPPPAWQAAIAELQQQRADIQRQMEQEAAADAEMESYAEPQEEEEVEEEPQETQRSGSSAVHLGNNESVSETQYSIGGVVTLEPLSSTQRQASSARTGLTFRPAVAASGSTVPEVPLKFAETMLKLEKSVQMRDQLLHHGGVVAHKRRAGMRTREENDGGQRGRRPHRKRSFESGSCNSDSGSDHAVPSRSTDERPDENHRTPTTGSSVTTPTTRSDQKSTASSSKQVRFGDDAYSTPVLARKFNFDGLSIDEDEEEEKEEEESVLSFLGGSSVTSAELNDASFVRAFERFRRELNAPKHNTVTQSPVQQPL</sequence>
<feature type="compositionally biased region" description="Basic and acidic residues" evidence="1">
    <location>
        <begin position="225"/>
        <end position="235"/>
    </location>
</feature>
<protein>
    <submittedName>
        <fullName evidence="2">Uncharacterized protein</fullName>
    </submittedName>
</protein>
<evidence type="ECO:0000313" key="2">
    <source>
        <dbReference type="EMBL" id="EGZ13598.1"/>
    </source>
</evidence>
<dbReference type="EMBL" id="JH159156">
    <property type="protein sequence ID" value="EGZ13598.1"/>
    <property type="molecule type" value="Genomic_DNA"/>
</dbReference>
<feature type="non-terminal residue" evidence="2">
    <location>
        <position position="1"/>
    </location>
</feature>
<organism evidence="2 3">
    <name type="scientific">Phytophthora sojae (strain P6497)</name>
    <name type="common">Soybean stem and root rot agent</name>
    <name type="synonym">Phytophthora megasperma f. sp. glycines</name>
    <dbReference type="NCBI Taxonomy" id="1094619"/>
    <lineage>
        <taxon>Eukaryota</taxon>
        <taxon>Sar</taxon>
        <taxon>Stramenopiles</taxon>
        <taxon>Oomycota</taxon>
        <taxon>Peronosporomycetes</taxon>
        <taxon>Peronosporales</taxon>
        <taxon>Peronosporaceae</taxon>
        <taxon>Phytophthora</taxon>
    </lineage>
</organism>
<evidence type="ECO:0000256" key="1">
    <source>
        <dbReference type="SAM" id="MobiDB-lite"/>
    </source>
</evidence>
<gene>
    <name evidence="2" type="ORF">PHYSODRAFT_421157</name>
</gene>
<dbReference type="STRING" id="1094619.G4ZUX4"/>
<dbReference type="InParanoid" id="G4ZUX4"/>
<feature type="compositionally biased region" description="Basic and acidic residues" evidence="1">
    <location>
        <begin position="186"/>
        <end position="195"/>
    </location>
</feature>
<feature type="compositionally biased region" description="Low complexity" evidence="1">
    <location>
        <begin position="236"/>
        <end position="248"/>
    </location>
</feature>
<feature type="compositionally biased region" description="Acidic residues" evidence="1">
    <location>
        <begin position="62"/>
        <end position="85"/>
    </location>
</feature>
<dbReference type="KEGG" id="psoj:PHYSODRAFT_421157"/>
<feature type="compositionally biased region" description="Polar residues" evidence="1">
    <location>
        <begin position="87"/>
        <end position="106"/>
    </location>
</feature>
<proteinExistence type="predicted"/>
<name>G4ZUX4_PHYSP</name>
<dbReference type="Proteomes" id="UP000002640">
    <property type="component" value="Unassembled WGS sequence"/>
</dbReference>
<evidence type="ECO:0000313" key="3">
    <source>
        <dbReference type="Proteomes" id="UP000002640"/>
    </source>
</evidence>
<dbReference type="AlphaFoldDB" id="G4ZUX4"/>
<feature type="non-terminal residue" evidence="2">
    <location>
        <position position="346"/>
    </location>
</feature>
<feature type="region of interest" description="Disordered" evidence="1">
    <location>
        <begin position="171"/>
        <end position="268"/>
    </location>
</feature>
<accession>G4ZUX4</accession>
<feature type="region of interest" description="Disordered" evidence="1">
    <location>
        <begin position="19"/>
        <end position="106"/>
    </location>
</feature>
<dbReference type="GeneID" id="20652153"/>
<keyword evidence="3" id="KW-1185">Reference proteome</keyword>